<dbReference type="InterPro" id="IPR026854">
    <property type="entry name" value="VPS13_N"/>
</dbReference>
<feature type="region of interest" description="Disordered" evidence="4">
    <location>
        <begin position="1822"/>
        <end position="1856"/>
    </location>
</feature>
<dbReference type="PANTHER" id="PTHR16166">
    <property type="entry name" value="VACUOLAR PROTEIN SORTING-ASSOCIATED PROTEIN VPS13"/>
    <property type="match status" value="1"/>
</dbReference>
<reference evidence="6 7" key="1">
    <citation type="submission" date="2024-04" db="EMBL/GenBank/DDBJ databases">
        <title>Tritrichomonas musculus Genome.</title>
        <authorList>
            <person name="Alves-Ferreira E."/>
            <person name="Grigg M."/>
            <person name="Lorenzi H."/>
            <person name="Galac M."/>
        </authorList>
    </citation>
    <scope>NUCLEOTIDE SEQUENCE [LARGE SCALE GENOMIC DNA]</scope>
    <source>
        <strain evidence="6 7">EAF2021</strain>
    </source>
</reference>
<keyword evidence="7" id="KW-1185">Reference proteome</keyword>
<feature type="compositionally biased region" description="Acidic residues" evidence="4">
    <location>
        <begin position="1828"/>
        <end position="1856"/>
    </location>
</feature>
<proteinExistence type="inferred from homology"/>
<evidence type="ECO:0000313" key="7">
    <source>
        <dbReference type="Proteomes" id="UP001470230"/>
    </source>
</evidence>
<name>A0ABR2HWJ9_9EUKA</name>
<evidence type="ECO:0000256" key="1">
    <source>
        <dbReference type="ARBA" id="ARBA00006545"/>
    </source>
</evidence>
<dbReference type="InterPro" id="IPR026847">
    <property type="entry name" value="VPS13"/>
</dbReference>
<dbReference type="Proteomes" id="UP001470230">
    <property type="component" value="Unassembled WGS sequence"/>
</dbReference>
<sequence>MLETVVAKFITKYLCEYIETINKNQMEMKLWEGHATFENLILLPTALSYHQLPFKIIKGIIKRVHLNFPWKKLDTEACIIEVEDVYILAQPDPEVLIKNDIEAQQSAIHISLTDNDSGNESQEISKEFEIGTWQSLINTVIDNARISIKNIHIRVEYNYIRSKAQSPLNSGLPSASPSASSLSLYANISDKIKNDDSEFNDDDQETKFASGGLIIPELTLFTVDDDNKPLLKVVQAANKLRKQFKLNNISVYFDTHDKKTLATKNNKLSNDNSDSNGYFTQPINLNKFEEEMKKIMLDDNHQFILNPFYIEGILLHTRNLPDMLKNIVEITTHQLKFSLDYEQEQVLLFFNREWNRFTKRRRYAACARPKGTINSKQKVFEFWKYFTRCAIQRSRPNEFNPELAITILKFRLKYLKLIRKYETQSNIMHPLLDSQLKTLDKKVGTSAALFCRAYSKAVVTKELNVKNSGITAFDLSELKGLLKTTDRFFDIDSFSAKLNIPSFQFELLYEKNDPFLVSEFKEINLTINSVKGGADVHFSIDDFNVISYVNEIQRSIVYVEFDNQNNQIDEKSETTKNYFFKVDFIIPSTTDPFQINVYLEPTVTIIDSITIDRVFTFFDERDNVKSASNLNLTELDDKNVKINRIDAADTFQRLLYFKNHMLNVEFKKLTYIFPFEYQHKQTSINFAVKNFAISKSAVGLLAKDTPEIKMDFRVHFTIDDLMIDDCCVLKEFEFDFPFFFKFYTRIDQVCLDCNFVFGKINFEFGERDLKLIIAAINYGKMIKLTETQRKQLVDGNLDKNEISSFLQTTQNHSNQAMPKTKTIISFGKVTVNLSFNFEELKINIDSANTSVEANSIKFSFKIIKGESEGLCTIGKISFIEDNEQLLSLPDNSMKIVAYQKDETEKMKITFVIDNLQILMGLRRYKKIYLKFIKMINYFIKEIDFESFLLDYNKNYQKINNSNKGNTLNRINSAYLFSKKNSKLNFELEKGKNNRSQTKINIEEEEEDLYDLETKSLSSIFKDIKPIEEPEKNEKDKKDEDESLFEMEFQINNFEVLIPDKKGKSLVTIGKLTITDHIEMIDFGCYRENRILIKPMPIVLHFDQLKNMKLGHLDSQFDPSDLWAILRFVDDLQFFFNDSNEDEEEDEEEEQYESRVIVSFESSRFDLYNYKTHLFIVETEEVIIDVLLRKDETFTSITINKAKANQFIFTNNEEENKYLYKFVDFDDPITYKYHSKGQYSTFKLVFPETIAYFTQYDYQFIFRWIPADDDLYESESEISEKSKSHYKIKCASSKVVMMQGLEQVGTLVFNELKIDLTWIGNSNVIFELQFSDINGYTNLLGNNFHFISLPHGFYLRYHDDSLLITGKQVIVSFNIPLLLKVIYTLIEILADKNADPDSDFVFNINMKIEVDEITANVYPLEMIGPLTQTRINNTRFALKAQQKLVAMSIDNILLDVASANPDRALSISNFQGILTLNEDVSLSEKLEKMEIDMNDTEKIYNLDDFKEPEGFVLNKIDGNLTAKNITINYTHRFAAAIILDIIPKGKEMRTLTAEQLKNLGTEESIFLSLVDQQKEIMKKYELKPIQDPTDNQNKQLKSKENKNNELQLILTASVNSFYFVIYLIDPLATIEFLDLTANVKDKAWKATMGAFHLYQASDIKSNLIKSHDDSKLLRFEKNDDIYSIELDEMEICVDLAFYLNVFNFILRSPILYISDLQNHKDEIKSNSMASLPFNLKVKAPKLKVSIPTLVGSNQKICPLFHIDMNCQLHLVESTVELEVSDFSVYFSNPITHDIYVPLFDNVTMKFIKKSSIISDVYSHYEEHTNNDNENNDDESVVNDNESDEVNVETTEDDTTEEENIYSTSLTFYLSDIEFKLSVIDLIIFKNMILDISKATNSLTFTDDDNNIIKNKKDLNNETQSNSITSVTFQTEKFRLIICKDNKTSSKYVPLFNLVIPPISFRLNNTEESGSTMKLSISPYVEYFNESTSLWDMIIEPFNLEVSGYFLNNNIKFAIKIDFDSNLNINLPFVAMTQLLELLDTKKSQLLDFGEYVELPNFWIENNLGRQIEFQLGNSEVVNMRNHFILGNQQKIPVYQLDQSTEIHITVDNKKYSCIPKLLTYPTFLSYDIVAVRKPYHGGTNIIIKSSTEIQNDLDFDVIIYTRKKSSDKNSESNFLLIGTVESKKRFPLQLPTTVSKSSSKSGEFLFAKKDAVDTTKSKHQIISLSKRSPQCTSSPVLLANFIIRMGENRGMYVNLSVQNDTSTGTRLYKLYSPNLMASNLPLESINVKIDNVEYKLPRGRVPRDLCIQAKGLTVNTKVSLYGKKYGPSAWLSVGANNKTQIVQTEIKNVSIAVAFDTTTIGSEENKITTMIFFSPCIIYNNTTEFMTVYEYDAAYPENNASIDIGVSRYGLYMPKMFSRSLKMTKYVQLKLNNSRDQDAFIDIQTPRTANAFLNVLTNTKDKTDESKALHHLKYGIRYDVSVKNSISVVTFSPLIKVRNELKFNLTLHAIYRKRKKLKGDQITVHHLNNTSNEPNEMLIMKMTSSGIFAFSVPTVSVLIREVCLIKEQRICFKVDRQGQSEGQSSDIFPYYMIELTVTDVGTYYEAIFREATFPTPVLIENCLQVEVSAFQLDENNPIRVDPDSTSIFGFDDALDCTSLYFLFSDGQRLHISTAEETRMIETYATVSYKESKSRYKINRTNSSQYFKPPSNRSKKKKEIKLPVFVEVKLLINGSMAVILTHKKSHRKRTLMRINPASLGSSSSSISASSQAILQYEGKEKVDESSDNKSESEIESQLNMSVMESSMISTFSFPLSTFLQVELEISSIHVSLIDMQTREIALLTFEQVKGSYEHKDNLIRICFSVKDFQLDDQDVSAPNPVCFVGHSRLHAVSHKKSDNDNDNEKDEELVEKPFFRLECLIPSDVPLMSRFSYLAANFQRADALFDSAFLSDSIYLLMNLMKPIKTKIGPQQPKNQIIDDDINQNENDKKMKIVTSLRDKKYVDSNKTLSTNINWLEMSPLYVNFGYNRKSGRKNQFNDPMPGLKYIPSLSPDQLIIPGVIMEHVIGEPKTIIEKVSSEYKTTTFNQIISMLGSTGLLLQTFGVTSLIAELLGVKVESDSIRFPSGQPTLDSYLNSPSDSNSQFDNRKDVSGPFSNESLSHLKEIIKSSNFKSSHIINALFCYNNRKQLKNENDINFYKHHNIENFDMYINHSISKGVFGVLKGNGIEKNRNAYYKEQITMDYSARKRVPRAFLNNKIEIFDEKYAIAQKTVGKGRIRMAGHLSLSDKTFKTKKPLLVVLTDNFVYILSPDIKNVIIKINIASLEKLSVSDKFVTMAASEKIVVSKVKHFSVVDNEPECIVECESDEMASRMYVFIQSQRLMLLTYGNSLID</sequence>
<keyword evidence="3" id="KW-0175">Coiled coil</keyword>
<organism evidence="6 7">
    <name type="scientific">Tritrichomonas musculus</name>
    <dbReference type="NCBI Taxonomy" id="1915356"/>
    <lineage>
        <taxon>Eukaryota</taxon>
        <taxon>Metamonada</taxon>
        <taxon>Parabasalia</taxon>
        <taxon>Tritrichomonadida</taxon>
        <taxon>Tritrichomonadidae</taxon>
        <taxon>Tritrichomonas</taxon>
    </lineage>
</organism>
<dbReference type="PANTHER" id="PTHR16166:SF93">
    <property type="entry name" value="INTERMEMBRANE LIPID TRANSFER PROTEIN VPS13"/>
    <property type="match status" value="1"/>
</dbReference>
<accession>A0ABR2HWJ9</accession>
<evidence type="ECO:0000256" key="2">
    <source>
        <dbReference type="ARBA" id="ARBA00022448"/>
    </source>
</evidence>
<feature type="domain" description="Chorein N-terminal" evidence="5">
    <location>
        <begin position="1"/>
        <end position="156"/>
    </location>
</feature>
<evidence type="ECO:0000256" key="3">
    <source>
        <dbReference type="SAM" id="Coils"/>
    </source>
</evidence>
<dbReference type="Pfam" id="PF12624">
    <property type="entry name" value="VPS13_N"/>
    <property type="match status" value="1"/>
</dbReference>
<feature type="compositionally biased region" description="Polar residues" evidence="4">
    <location>
        <begin position="3126"/>
        <end position="3142"/>
    </location>
</feature>
<gene>
    <name evidence="6" type="ORF">M9Y10_016424</name>
</gene>
<keyword evidence="2" id="KW-0813">Transport</keyword>
<protein>
    <recommendedName>
        <fullName evidence="5">Chorein N-terminal domain-containing protein</fullName>
    </recommendedName>
</protein>
<evidence type="ECO:0000259" key="5">
    <source>
        <dbReference type="Pfam" id="PF12624"/>
    </source>
</evidence>
<evidence type="ECO:0000313" key="6">
    <source>
        <dbReference type="EMBL" id="KAK8853881.1"/>
    </source>
</evidence>
<feature type="region of interest" description="Disordered" evidence="4">
    <location>
        <begin position="3126"/>
        <end position="3150"/>
    </location>
</feature>
<comment type="similarity">
    <text evidence="1">Belongs to the VPS13 family.</text>
</comment>
<feature type="coiled-coil region" evidence="3">
    <location>
        <begin position="987"/>
        <end position="1014"/>
    </location>
</feature>
<dbReference type="EMBL" id="JAPFFF010000021">
    <property type="protein sequence ID" value="KAK8853881.1"/>
    <property type="molecule type" value="Genomic_DNA"/>
</dbReference>
<comment type="caution">
    <text evidence="6">The sequence shown here is derived from an EMBL/GenBank/DDBJ whole genome shotgun (WGS) entry which is preliminary data.</text>
</comment>
<evidence type="ECO:0000256" key="4">
    <source>
        <dbReference type="SAM" id="MobiDB-lite"/>
    </source>
</evidence>